<accession>A0ACB9YSF6</accession>
<gene>
    <name evidence="1" type="ORF">F4820DRAFT_431981</name>
</gene>
<proteinExistence type="predicted"/>
<sequence>MGKFRYDDPAGLIAGSVVLELLAIFCVGLRFYSRRWKGQHILTSDWLILIAFIIGTGMTVVEIYGVKVEALAYPLGSTIEDPRAVTGRLNKAKHIELSYLLLGIAAVGLIKLSVTFLYWHLFAQVKFRRLLIVWMVVITAWATSFVLSGLLECGSHLTALFGQPQEYLDHCGSAIPSGWAMVGTDIATDLITLLIPIPVVLGLQMSTHRKVLTLLIFMIGALSVAASIVKGYIYITASLGLYTEDAILILTGISVWNLIEVQVGIIAACGPTLRSILSHLFAKDGSFTSKLWSSNLKGSGQSSSFVKMPDSEVRLGTGEGSASKAPSDRSQVSQYELELMNDATKPGNQV</sequence>
<name>A0ACB9YSF6_9PEZI</name>
<dbReference type="EMBL" id="MU393538">
    <property type="protein sequence ID" value="KAI4861914.1"/>
    <property type="molecule type" value="Genomic_DNA"/>
</dbReference>
<dbReference type="Proteomes" id="UP001497700">
    <property type="component" value="Unassembled WGS sequence"/>
</dbReference>
<evidence type="ECO:0000313" key="2">
    <source>
        <dbReference type="Proteomes" id="UP001497700"/>
    </source>
</evidence>
<evidence type="ECO:0000313" key="1">
    <source>
        <dbReference type="EMBL" id="KAI4861914.1"/>
    </source>
</evidence>
<protein>
    <submittedName>
        <fullName evidence="1">Uncharacterized protein</fullName>
    </submittedName>
</protein>
<reference evidence="1 2" key="1">
    <citation type="journal article" date="2022" name="New Phytol.">
        <title>Ecological generalism drives hyperdiversity of secondary metabolite gene clusters in xylarialean endophytes.</title>
        <authorList>
            <person name="Franco M.E.E."/>
            <person name="Wisecaver J.H."/>
            <person name="Arnold A.E."/>
            <person name="Ju Y.M."/>
            <person name="Slot J.C."/>
            <person name="Ahrendt S."/>
            <person name="Moore L.P."/>
            <person name="Eastman K.E."/>
            <person name="Scott K."/>
            <person name="Konkel Z."/>
            <person name="Mondo S.J."/>
            <person name="Kuo A."/>
            <person name="Hayes R.D."/>
            <person name="Haridas S."/>
            <person name="Andreopoulos B."/>
            <person name="Riley R."/>
            <person name="LaButti K."/>
            <person name="Pangilinan J."/>
            <person name="Lipzen A."/>
            <person name="Amirebrahimi M."/>
            <person name="Yan J."/>
            <person name="Adam C."/>
            <person name="Keymanesh K."/>
            <person name="Ng V."/>
            <person name="Louie K."/>
            <person name="Northen T."/>
            <person name="Drula E."/>
            <person name="Henrissat B."/>
            <person name="Hsieh H.M."/>
            <person name="Youens-Clark K."/>
            <person name="Lutzoni F."/>
            <person name="Miadlikowska J."/>
            <person name="Eastwood D.C."/>
            <person name="Hamelin R.C."/>
            <person name="Grigoriev I.V."/>
            <person name="U'Ren J.M."/>
        </authorList>
    </citation>
    <scope>NUCLEOTIDE SEQUENCE [LARGE SCALE GENOMIC DNA]</scope>
    <source>
        <strain evidence="1 2">CBS 119005</strain>
    </source>
</reference>
<organism evidence="1 2">
    <name type="scientific">Hypoxylon rubiginosum</name>
    <dbReference type="NCBI Taxonomy" id="110542"/>
    <lineage>
        <taxon>Eukaryota</taxon>
        <taxon>Fungi</taxon>
        <taxon>Dikarya</taxon>
        <taxon>Ascomycota</taxon>
        <taxon>Pezizomycotina</taxon>
        <taxon>Sordariomycetes</taxon>
        <taxon>Xylariomycetidae</taxon>
        <taxon>Xylariales</taxon>
        <taxon>Hypoxylaceae</taxon>
        <taxon>Hypoxylon</taxon>
    </lineage>
</organism>
<comment type="caution">
    <text evidence="1">The sequence shown here is derived from an EMBL/GenBank/DDBJ whole genome shotgun (WGS) entry which is preliminary data.</text>
</comment>
<keyword evidence="2" id="KW-1185">Reference proteome</keyword>